<dbReference type="AlphaFoldDB" id="N1V467"/>
<dbReference type="EMBL" id="ANPE02000022">
    <property type="protein sequence ID" value="EMY36150.1"/>
    <property type="molecule type" value="Genomic_DNA"/>
</dbReference>
<evidence type="ECO:0000256" key="3">
    <source>
        <dbReference type="ARBA" id="ARBA00022806"/>
    </source>
</evidence>
<evidence type="ECO:0000256" key="4">
    <source>
        <dbReference type="ARBA" id="ARBA00022840"/>
    </source>
</evidence>
<dbReference type="GO" id="GO:0043138">
    <property type="term" value="F:3'-5' DNA helicase activity"/>
    <property type="evidence" value="ECO:0007669"/>
    <property type="project" value="TreeGrafter"/>
</dbReference>
<reference evidence="7 8" key="1">
    <citation type="journal article" date="2013" name="Genome Announc.">
        <title>Draft Genome Sequence of Arthrobacter crystallopoietes Strain BAB-32, Revealing Genes for Bioremediation.</title>
        <authorList>
            <person name="Joshi M.N."/>
            <person name="Pandit A.S."/>
            <person name="Sharma A."/>
            <person name="Pandya R.V."/>
            <person name="Desai S.M."/>
            <person name="Saxena A.K."/>
            <person name="Bagatharia S.B."/>
        </authorList>
    </citation>
    <scope>NUCLEOTIDE SEQUENCE [LARGE SCALE GENOMIC DNA]</scope>
    <source>
        <strain evidence="7 8">BAB-32</strain>
    </source>
</reference>
<protein>
    <recommendedName>
        <fullName evidence="6">UvrD-like helicase ATP-binding domain-containing protein</fullName>
    </recommendedName>
</protein>
<gene>
    <name evidence="7" type="ORF">D477_000610</name>
</gene>
<accession>N1V467</accession>
<keyword evidence="2 5" id="KW-0378">Hydrolase</keyword>
<dbReference type="InterPro" id="IPR014016">
    <property type="entry name" value="UvrD-like_ATP-bd"/>
</dbReference>
<dbReference type="Proteomes" id="UP000010729">
    <property type="component" value="Unassembled WGS sequence"/>
</dbReference>
<organism evidence="7 8">
    <name type="scientific">Arthrobacter crystallopoietes BAB-32</name>
    <dbReference type="NCBI Taxonomy" id="1246476"/>
    <lineage>
        <taxon>Bacteria</taxon>
        <taxon>Bacillati</taxon>
        <taxon>Actinomycetota</taxon>
        <taxon>Actinomycetes</taxon>
        <taxon>Micrococcales</taxon>
        <taxon>Micrococcaceae</taxon>
        <taxon>Crystallibacter</taxon>
    </lineage>
</organism>
<dbReference type="GO" id="GO:0003677">
    <property type="term" value="F:DNA binding"/>
    <property type="evidence" value="ECO:0007669"/>
    <property type="project" value="InterPro"/>
</dbReference>
<keyword evidence="1 5" id="KW-0547">Nucleotide-binding</keyword>
<feature type="non-terminal residue" evidence="7">
    <location>
        <position position="615"/>
    </location>
</feature>
<proteinExistence type="predicted"/>
<dbReference type="Gene3D" id="3.40.50.300">
    <property type="entry name" value="P-loop containing nucleotide triphosphate hydrolases"/>
    <property type="match status" value="1"/>
</dbReference>
<comment type="caution">
    <text evidence="7">The sequence shown here is derived from an EMBL/GenBank/DDBJ whole genome shotgun (WGS) entry which is preliminary data.</text>
</comment>
<evidence type="ECO:0000256" key="5">
    <source>
        <dbReference type="PROSITE-ProRule" id="PRU00560"/>
    </source>
</evidence>
<dbReference type="InterPro" id="IPR027417">
    <property type="entry name" value="P-loop_NTPase"/>
</dbReference>
<evidence type="ECO:0000256" key="1">
    <source>
        <dbReference type="ARBA" id="ARBA00022741"/>
    </source>
</evidence>
<keyword evidence="8" id="KW-1185">Reference proteome</keyword>
<dbReference type="GO" id="GO:0005524">
    <property type="term" value="F:ATP binding"/>
    <property type="evidence" value="ECO:0007669"/>
    <property type="project" value="UniProtKB-UniRule"/>
</dbReference>
<dbReference type="GO" id="GO:0005829">
    <property type="term" value="C:cytosol"/>
    <property type="evidence" value="ECO:0007669"/>
    <property type="project" value="TreeGrafter"/>
</dbReference>
<dbReference type="Pfam" id="PF00580">
    <property type="entry name" value="UvrD-helicase"/>
    <property type="match status" value="1"/>
</dbReference>
<evidence type="ECO:0000313" key="7">
    <source>
        <dbReference type="EMBL" id="EMY36150.1"/>
    </source>
</evidence>
<sequence>MSVGEIASSKIEELRREQDYFDAAQTARDHATDGWSADKWSAGTAVERRAFKRAVEKKQTFSSDDEVAFGRIDLEDGETYYIGKAPIFDVDKNLLVVNWQAPIAAAYNQATAKDPKGLVRRRKFDAPKNRIKDFEDTVFRELAAAVAELEGWEEPDDELLKALSRKRSGSMTDIVKTIQAAQDKIVRADKDRLLIVQGGPGTGKTAVALHRVSWLLFNYQEELDPQDVLVVGPNPTFTRYIRRVLPDLGDNDVVQRSLQDLLAPGVTSSSTEADEVAALKGSAVMADVLAAALDDRIKEPKEPVRVQRRDSGLYVSIPAEPLAKRIKELKSEIYLEGRAKLRLSLTEMARQELPVRGRQAAADLLDSVSLNDAVNTMWPQLNAPQFIRELLGSKDRLIKAAGDLLRASEVGMLYRPMAKRIADEPWTLADLALMDEAAELLRGESDIYSHIVVDEAQDLSEMQLMAIRRRSRNGSMTVVGDIAQSTGPYATDSWESAKTLLKSNLPTEVVELEHGYRVPAEVFDVARPVLEVAAPSVSAPEIVRSAGADPEFTGIDLDDLPAEVAKIVTHHSGKGRFVGVIAVAEQWESIRKAFSSQDIQWSESTSGELSNAINV</sequence>
<dbReference type="InterPro" id="IPR000212">
    <property type="entry name" value="DNA_helicase_UvrD/REP"/>
</dbReference>
<dbReference type="GO" id="GO:0000725">
    <property type="term" value="P:recombinational repair"/>
    <property type="evidence" value="ECO:0007669"/>
    <property type="project" value="TreeGrafter"/>
</dbReference>
<dbReference type="PANTHER" id="PTHR11070:SF45">
    <property type="entry name" value="DNA 3'-5' HELICASE"/>
    <property type="match status" value="1"/>
</dbReference>
<name>N1V467_9MICC</name>
<feature type="domain" description="UvrD-like helicase ATP-binding" evidence="6">
    <location>
        <begin position="177"/>
        <end position="546"/>
    </location>
</feature>
<keyword evidence="3 5" id="KW-0347">Helicase</keyword>
<feature type="binding site" evidence="5">
    <location>
        <begin position="198"/>
        <end position="205"/>
    </location>
    <ligand>
        <name>ATP</name>
        <dbReference type="ChEBI" id="CHEBI:30616"/>
    </ligand>
</feature>
<dbReference type="PANTHER" id="PTHR11070">
    <property type="entry name" value="UVRD / RECB / PCRA DNA HELICASE FAMILY MEMBER"/>
    <property type="match status" value="1"/>
</dbReference>
<keyword evidence="4 5" id="KW-0067">ATP-binding</keyword>
<dbReference type="RefSeq" id="WP_005266178.1">
    <property type="nucleotide sequence ID" value="NZ_ANPE02000022.1"/>
</dbReference>
<evidence type="ECO:0000256" key="2">
    <source>
        <dbReference type="ARBA" id="ARBA00022801"/>
    </source>
</evidence>
<dbReference type="GO" id="GO:0016787">
    <property type="term" value="F:hydrolase activity"/>
    <property type="evidence" value="ECO:0007669"/>
    <property type="project" value="UniProtKB-UniRule"/>
</dbReference>
<dbReference type="SUPFAM" id="SSF52540">
    <property type="entry name" value="P-loop containing nucleoside triphosphate hydrolases"/>
    <property type="match status" value="1"/>
</dbReference>
<dbReference type="PROSITE" id="PS51198">
    <property type="entry name" value="UVRD_HELICASE_ATP_BIND"/>
    <property type="match status" value="1"/>
</dbReference>
<evidence type="ECO:0000259" key="6">
    <source>
        <dbReference type="PROSITE" id="PS51198"/>
    </source>
</evidence>
<evidence type="ECO:0000313" key="8">
    <source>
        <dbReference type="Proteomes" id="UP000010729"/>
    </source>
</evidence>